<dbReference type="Pfam" id="PF03747">
    <property type="entry name" value="ADP_ribosyl_GH"/>
    <property type="match status" value="1"/>
</dbReference>
<dbReference type="InterPro" id="IPR050792">
    <property type="entry name" value="ADP-ribosylglycohydrolase"/>
</dbReference>
<name>A0ABQ3STB9_9ACTN</name>
<dbReference type="PANTHER" id="PTHR16222">
    <property type="entry name" value="ADP-RIBOSYLGLYCOHYDROLASE"/>
    <property type="match status" value="1"/>
</dbReference>
<dbReference type="EMBL" id="BNEC01000005">
    <property type="protein sequence ID" value="GHI71380.1"/>
    <property type="molecule type" value="Genomic_DNA"/>
</dbReference>
<keyword evidence="3" id="KW-1185">Reference proteome</keyword>
<feature type="compositionally biased region" description="Low complexity" evidence="1">
    <location>
        <begin position="91"/>
        <end position="106"/>
    </location>
</feature>
<dbReference type="InterPro" id="IPR036705">
    <property type="entry name" value="Ribosyl_crysJ1_sf"/>
</dbReference>
<reference evidence="3" key="1">
    <citation type="submission" date="2023-07" db="EMBL/GenBank/DDBJ databases">
        <title>Whole genome shotgun sequence of Streptomyces nojiriensis NBRC 13794.</title>
        <authorList>
            <person name="Komaki H."/>
            <person name="Tamura T."/>
        </authorList>
    </citation>
    <scope>NUCLEOTIDE SEQUENCE [LARGE SCALE GENOMIC DNA]</scope>
    <source>
        <strain evidence="3">NBRC 13794</strain>
    </source>
</reference>
<dbReference type="InterPro" id="IPR005502">
    <property type="entry name" value="Ribosyl_crysJ1"/>
</dbReference>
<dbReference type="PANTHER" id="PTHR16222:SF12">
    <property type="entry name" value="ADP-RIBOSYLGLYCOHYDROLASE-RELATED"/>
    <property type="match status" value="1"/>
</dbReference>
<evidence type="ECO:0000313" key="2">
    <source>
        <dbReference type="EMBL" id="GHI71380.1"/>
    </source>
</evidence>
<evidence type="ECO:0000256" key="1">
    <source>
        <dbReference type="SAM" id="MobiDB-lite"/>
    </source>
</evidence>
<feature type="region of interest" description="Disordered" evidence="1">
    <location>
        <begin position="67"/>
        <end position="258"/>
    </location>
</feature>
<comment type="caution">
    <text evidence="2">The sequence shown here is derived from an EMBL/GenBank/DDBJ whole genome shotgun (WGS) entry which is preliminary data.</text>
</comment>
<protein>
    <recommendedName>
        <fullName evidence="4">ADP-ribosylglycohydrolase</fullName>
    </recommendedName>
</protein>
<evidence type="ECO:0000313" key="3">
    <source>
        <dbReference type="Proteomes" id="UP000613974"/>
    </source>
</evidence>
<dbReference type="Proteomes" id="UP000613974">
    <property type="component" value="Unassembled WGS sequence"/>
</dbReference>
<dbReference type="Gene3D" id="1.10.4080.10">
    <property type="entry name" value="ADP-ribosylation/Crystallin J1"/>
    <property type="match status" value="1"/>
</dbReference>
<feature type="region of interest" description="Disordered" evidence="1">
    <location>
        <begin position="1"/>
        <end position="42"/>
    </location>
</feature>
<feature type="compositionally biased region" description="Low complexity" evidence="1">
    <location>
        <begin position="237"/>
        <end position="250"/>
    </location>
</feature>
<organism evidence="2 3">
    <name type="scientific">Streptomyces nojiriensis</name>
    <dbReference type="NCBI Taxonomy" id="66374"/>
    <lineage>
        <taxon>Bacteria</taxon>
        <taxon>Bacillati</taxon>
        <taxon>Actinomycetota</taxon>
        <taxon>Actinomycetes</taxon>
        <taxon>Kitasatosporales</taxon>
        <taxon>Streptomycetaceae</taxon>
        <taxon>Streptomyces</taxon>
    </lineage>
</organism>
<proteinExistence type="predicted"/>
<feature type="compositionally biased region" description="Low complexity" evidence="1">
    <location>
        <begin position="23"/>
        <end position="33"/>
    </location>
</feature>
<gene>
    <name evidence="2" type="ORF">Snoj_52980</name>
</gene>
<evidence type="ECO:0008006" key="4">
    <source>
        <dbReference type="Google" id="ProtNLM"/>
    </source>
</evidence>
<feature type="compositionally biased region" description="Pro residues" evidence="1">
    <location>
        <begin position="174"/>
        <end position="186"/>
    </location>
</feature>
<accession>A0ABQ3STB9</accession>
<feature type="compositionally biased region" description="Pro residues" evidence="1">
    <location>
        <begin position="130"/>
        <end position="149"/>
    </location>
</feature>
<dbReference type="SUPFAM" id="SSF101478">
    <property type="entry name" value="ADP-ribosylglycohydrolase"/>
    <property type="match status" value="1"/>
</dbReference>
<sequence length="616" mass="64052">MTGTAGPAPAAPARPPGSPDAPDPGAARGRGPACTPLRVTWAQPEDLVGHELRQAAEDGRNPAAALRAWLAAGGHPAPDRAGASPAPAPPELRALATRLLDDLAQLPPRSPADEPRSWPDIQATWLPAAHAPPEPPPTGAPTPSAQPHPAPDDRPTGLPDLVASPDGQRTVLAPGPPPGAPDPAPSPATGRPWLAGRAHVRPHPEQAPASTGPVPGRIPPHAAGAPPSTDGVQARSPVPAAAPPHTAQPPGAEPETLLRTGPEATGLRARLEAAWLGRAVGCLLGKPVEKLPLEGIRALARAAGNWPLDDWFSERGVPPEVLAAYPWNRRSAPTCLAENIDGMPEDDDLNYPLLGLLLLQRHGKDFTTADVARLWLDELPAGRTFTAERIAYRNLLLGLEPPVTATHHNPFREWIGALIRADVHGWTNPGDPSAAAAQAYRDAALTHTGNGVYAALFVAAATAIAATGRSDVHTALGTGLAFVPPRSRLAEAVRFGIRAAGQEADFDLVVDRLHARYGHYHWVHAVPNTALIAAALTHADGDFSRSVCRAVSGGWDTDSNGATAGALAGLLTGSPDALPHRWTAPLKNRLATTVPGFDGIGFDTLAHLTAQEAARS</sequence>
<feature type="compositionally biased region" description="Pro residues" evidence="1">
    <location>
        <begin position="9"/>
        <end position="22"/>
    </location>
</feature>